<dbReference type="EMBL" id="JAWHPR010000007">
    <property type="protein sequence ID" value="MDU8689448.1"/>
    <property type="molecule type" value="Genomic_DNA"/>
</dbReference>
<reference evidence="2 3" key="1">
    <citation type="submission" date="2023-10" db="EMBL/GenBank/DDBJ databases">
        <title>Host Genetic Regulation of Human Gut Microbial Structural Variation.</title>
        <authorList>
            <person name="Harmsen H.J.M."/>
        </authorList>
    </citation>
    <scope>NUCLEOTIDE SEQUENCE [LARGE SCALE GENOMIC DNA]</scope>
    <source>
        <strain evidence="2 3">HTF-F</strain>
    </source>
</reference>
<protein>
    <submittedName>
        <fullName evidence="2">Uncharacterized protein</fullName>
    </submittedName>
</protein>
<keyword evidence="3" id="KW-1185">Reference proteome</keyword>
<keyword evidence="1" id="KW-0472">Membrane</keyword>
<proteinExistence type="predicted"/>
<keyword evidence="1" id="KW-1133">Transmembrane helix</keyword>
<name>A0ABU3U1K0_9FIRM</name>
<evidence type="ECO:0000256" key="1">
    <source>
        <dbReference type="SAM" id="Phobius"/>
    </source>
</evidence>
<evidence type="ECO:0000313" key="2">
    <source>
        <dbReference type="EMBL" id="MDU8689448.1"/>
    </source>
</evidence>
<gene>
    <name evidence="2" type="ORF">RX402_11985</name>
</gene>
<feature type="transmembrane region" description="Helical" evidence="1">
    <location>
        <begin position="6"/>
        <end position="32"/>
    </location>
</feature>
<dbReference type="Proteomes" id="UP001263246">
    <property type="component" value="Unassembled WGS sequence"/>
</dbReference>
<comment type="caution">
    <text evidence="2">The sequence shown here is derived from an EMBL/GenBank/DDBJ whole genome shotgun (WGS) entry which is preliminary data.</text>
</comment>
<dbReference type="RefSeq" id="WP_256469118.1">
    <property type="nucleotide sequence ID" value="NZ_CP094473.1"/>
</dbReference>
<accession>A0ABU3U1K0</accession>
<keyword evidence="1" id="KW-0812">Transmembrane</keyword>
<evidence type="ECO:0000313" key="3">
    <source>
        <dbReference type="Proteomes" id="UP001263246"/>
    </source>
</evidence>
<organism evidence="2 3">
    <name type="scientific">Faecalibacterium wellingii</name>
    <dbReference type="NCBI Taxonomy" id="2929491"/>
    <lineage>
        <taxon>Bacteria</taxon>
        <taxon>Bacillati</taxon>
        <taxon>Bacillota</taxon>
        <taxon>Clostridia</taxon>
        <taxon>Eubacteriales</taxon>
        <taxon>Oscillospiraceae</taxon>
        <taxon>Faecalibacterium</taxon>
    </lineage>
</organism>
<sequence length="41" mass="4639">MSTAEIFTVIVALLALLVNVVFVTFQVTWTLAKDQKDKKKK</sequence>